<evidence type="ECO:0000313" key="1">
    <source>
        <dbReference type="EMBL" id="PSB17910.1"/>
    </source>
</evidence>
<comment type="caution">
    <text evidence="1">The sequence shown here is derived from an EMBL/GenBank/DDBJ whole genome shotgun (WGS) entry which is preliminary data.</text>
</comment>
<sequence length="114" mass="12857">MQRRFYGFNSPSDIAVIFGEIQTIEDLWQLEFDLKVAGTNLTYLIQSAPGVFVMDCIAGTQIERYVFMTSEANEQYGGLTEAELAKVKGFEVLSASEPELLFKEPKRTHLSLLN</sequence>
<dbReference type="STRING" id="1920490.GCA_001895925_04283"/>
<reference evidence="1 2" key="2">
    <citation type="submission" date="2018-03" db="EMBL/GenBank/DDBJ databases">
        <title>The ancient ancestry and fast evolution of plastids.</title>
        <authorList>
            <person name="Moore K.R."/>
            <person name="Magnabosco C."/>
            <person name="Momper L."/>
            <person name="Gold D.A."/>
            <person name="Bosak T."/>
            <person name="Fournier G.P."/>
        </authorList>
    </citation>
    <scope>NUCLEOTIDE SEQUENCE [LARGE SCALE GENOMIC DNA]</scope>
    <source>
        <strain evidence="1 2">ULC007</strain>
    </source>
</reference>
<dbReference type="OrthoDB" id="9907125at2"/>
<name>A0A2T1DBP3_9CYAN</name>
<accession>A0A2T1DBP3</accession>
<proteinExistence type="predicted"/>
<dbReference type="RefSeq" id="WP_073070394.1">
    <property type="nucleotide sequence ID" value="NZ_MPPI01000007.1"/>
</dbReference>
<keyword evidence="2" id="KW-1185">Reference proteome</keyword>
<gene>
    <name evidence="1" type="ORF">C7B65_17060</name>
</gene>
<organism evidence="1 2">
    <name type="scientific">Phormidesmis priestleyi ULC007</name>
    <dbReference type="NCBI Taxonomy" id="1920490"/>
    <lineage>
        <taxon>Bacteria</taxon>
        <taxon>Bacillati</taxon>
        <taxon>Cyanobacteriota</taxon>
        <taxon>Cyanophyceae</taxon>
        <taxon>Leptolyngbyales</taxon>
        <taxon>Leptolyngbyaceae</taxon>
        <taxon>Phormidesmis</taxon>
    </lineage>
</organism>
<dbReference type="EMBL" id="PVWG01000022">
    <property type="protein sequence ID" value="PSB17910.1"/>
    <property type="molecule type" value="Genomic_DNA"/>
</dbReference>
<dbReference type="Proteomes" id="UP000238634">
    <property type="component" value="Unassembled WGS sequence"/>
</dbReference>
<protein>
    <submittedName>
        <fullName evidence="1">Uncharacterized protein</fullName>
    </submittedName>
</protein>
<dbReference type="AlphaFoldDB" id="A0A2T1DBP3"/>
<evidence type="ECO:0000313" key="2">
    <source>
        <dbReference type="Proteomes" id="UP000238634"/>
    </source>
</evidence>
<reference evidence="1 2" key="1">
    <citation type="submission" date="2018-02" db="EMBL/GenBank/DDBJ databases">
        <authorList>
            <person name="Cohen D.B."/>
            <person name="Kent A.D."/>
        </authorList>
    </citation>
    <scope>NUCLEOTIDE SEQUENCE [LARGE SCALE GENOMIC DNA]</scope>
    <source>
        <strain evidence="1 2">ULC007</strain>
    </source>
</reference>